<dbReference type="SMART" id="SM00829">
    <property type="entry name" value="PKS_ER"/>
    <property type="match status" value="1"/>
</dbReference>
<reference evidence="2 3" key="1">
    <citation type="journal article" date="2017" name="Mol. Ecol.">
        <title>Comparative and population genomic landscape of Phellinus noxius: A hypervariable fungus causing root rot in trees.</title>
        <authorList>
            <person name="Chung C.L."/>
            <person name="Lee T.J."/>
            <person name="Akiba M."/>
            <person name="Lee H.H."/>
            <person name="Kuo T.H."/>
            <person name="Liu D."/>
            <person name="Ke H.M."/>
            <person name="Yokoi T."/>
            <person name="Roa M.B."/>
            <person name="Lu M.J."/>
            <person name="Chang Y.Y."/>
            <person name="Ann P.J."/>
            <person name="Tsai J.N."/>
            <person name="Chen C.Y."/>
            <person name="Tzean S.S."/>
            <person name="Ota Y."/>
            <person name="Hattori T."/>
            <person name="Sahashi N."/>
            <person name="Liou R.F."/>
            <person name="Kikuchi T."/>
            <person name="Tsai I.J."/>
        </authorList>
    </citation>
    <scope>NUCLEOTIDE SEQUENCE [LARGE SCALE GENOMIC DNA]</scope>
    <source>
        <strain evidence="2 3">FFPRI411160</strain>
    </source>
</reference>
<dbReference type="InterPro" id="IPR013149">
    <property type="entry name" value="ADH-like_C"/>
</dbReference>
<dbReference type="STRING" id="2282107.A0A286USV5"/>
<keyword evidence="3" id="KW-1185">Reference proteome</keyword>
<dbReference type="Pfam" id="PF00107">
    <property type="entry name" value="ADH_zinc_N"/>
    <property type="match status" value="1"/>
</dbReference>
<evidence type="ECO:0000313" key="2">
    <source>
        <dbReference type="EMBL" id="PAV22661.1"/>
    </source>
</evidence>
<protein>
    <submittedName>
        <fullName evidence="2">Alcohol dehydrogenase</fullName>
    </submittedName>
</protein>
<organism evidence="2 3">
    <name type="scientific">Pyrrhoderma noxium</name>
    <dbReference type="NCBI Taxonomy" id="2282107"/>
    <lineage>
        <taxon>Eukaryota</taxon>
        <taxon>Fungi</taxon>
        <taxon>Dikarya</taxon>
        <taxon>Basidiomycota</taxon>
        <taxon>Agaricomycotina</taxon>
        <taxon>Agaricomycetes</taxon>
        <taxon>Hymenochaetales</taxon>
        <taxon>Hymenochaetaceae</taxon>
        <taxon>Pyrrhoderma</taxon>
    </lineage>
</organism>
<dbReference type="InterPro" id="IPR013154">
    <property type="entry name" value="ADH-like_N"/>
</dbReference>
<dbReference type="Gene3D" id="3.90.180.10">
    <property type="entry name" value="Medium-chain alcohol dehydrogenases, catalytic domain"/>
    <property type="match status" value="1"/>
</dbReference>
<sequence>MSSHFAIAITSKGNLEEVQVSTPTPGPGEVLIRVHYAALIPFDTYQLDRGYLLTEKSYPHVIGFSASGLVKAVGEGVTDLKVGDRVASFNYPAAKNKALQEYTLVLRNLVAKVPDSFPLDKAASMPDNFTTSLCTIFGLSSFALPLPSSFPAQQPPATADAPVLVYGAGSSSGQYMIQIFKLSGFTNIIGIASPRNHEYLKELGAKHCFDYRSPTLAQDVLSATEGVKVALAVDNIATKTTLTAISQVVGKGSKLAILMPIKDGETVTNPVDKEMYIGLPPFVNPLFEETEVYTVYTFKNQEDPVARETFMPKVLPQLLENNLIRPNPIRLLNRNTLLERALEGLDLLRNNKISGEKVIIELPH</sequence>
<dbReference type="Gene3D" id="3.40.50.720">
    <property type="entry name" value="NAD(P)-binding Rossmann-like Domain"/>
    <property type="match status" value="1"/>
</dbReference>
<dbReference type="CDD" id="cd08249">
    <property type="entry name" value="enoyl_reductase_like"/>
    <property type="match status" value="1"/>
</dbReference>
<dbReference type="PANTHER" id="PTHR45348:SF3">
    <property type="entry name" value="ENOYL REDUCTASE (ER) DOMAIN-CONTAINING PROTEIN"/>
    <property type="match status" value="1"/>
</dbReference>
<proteinExistence type="predicted"/>
<feature type="domain" description="Enoyl reductase (ER)" evidence="1">
    <location>
        <begin position="13"/>
        <end position="360"/>
    </location>
</feature>
<dbReference type="EMBL" id="NBII01000002">
    <property type="protein sequence ID" value="PAV22661.1"/>
    <property type="molecule type" value="Genomic_DNA"/>
</dbReference>
<dbReference type="SUPFAM" id="SSF51735">
    <property type="entry name" value="NAD(P)-binding Rossmann-fold domains"/>
    <property type="match status" value="1"/>
</dbReference>
<name>A0A286USV5_9AGAM</name>
<dbReference type="GO" id="GO:0016651">
    <property type="term" value="F:oxidoreductase activity, acting on NAD(P)H"/>
    <property type="evidence" value="ECO:0007669"/>
    <property type="project" value="InterPro"/>
</dbReference>
<dbReference type="PANTHER" id="PTHR45348">
    <property type="entry name" value="HYPOTHETICAL OXIDOREDUCTASE (EUROFUNG)"/>
    <property type="match status" value="1"/>
</dbReference>
<dbReference type="Proteomes" id="UP000217199">
    <property type="component" value="Unassembled WGS sequence"/>
</dbReference>
<evidence type="ECO:0000313" key="3">
    <source>
        <dbReference type="Proteomes" id="UP000217199"/>
    </source>
</evidence>
<dbReference type="AlphaFoldDB" id="A0A286USV5"/>
<dbReference type="OrthoDB" id="9992527at2759"/>
<dbReference type="Pfam" id="PF08240">
    <property type="entry name" value="ADH_N"/>
    <property type="match status" value="1"/>
</dbReference>
<accession>A0A286USV5</accession>
<comment type="caution">
    <text evidence="2">The sequence shown here is derived from an EMBL/GenBank/DDBJ whole genome shotgun (WGS) entry which is preliminary data.</text>
</comment>
<dbReference type="InterPro" id="IPR036291">
    <property type="entry name" value="NAD(P)-bd_dom_sf"/>
</dbReference>
<dbReference type="InParanoid" id="A0A286USV5"/>
<evidence type="ECO:0000259" key="1">
    <source>
        <dbReference type="SMART" id="SM00829"/>
    </source>
</evidence>
<gene>
    <name evidence="2" type="ORF">PNOK_0261800</name>
</gene>
<dbReference type="InterPro" id="IPR047122">
    <property type="entry name" value="Trans-enoyl_RdTase-like"/>
</dbReference>
<dbReference type="InterPro" id="IPR020843">
    <property type="entry name" value="ER"/>
</dbReference>
<dbReference type="SUPFAM" id="SSF50129">
    <property type="entry name" value="GroES-like"/>
    <property type="match status" value="1"/>
</dbReference>
<dbReference type="InterPro" id="IPR011032">
    <property type="entry name" value="GroES-like_sf"/>
</dbReference>